<dbReference type="AlphaFoldDB" id="A5AQA8"/>
<gene>
    <name evidence="3" type="ORF">VITISV_007062</name>
</gene>
<keyword evidence="1" id="KW-0175">Coiled coil</keyword>
<feature type="compositionally biased region" description="Low complexity" evidence="2">
    <location>
        <begin position="91"/>
        <end position="108"/>
    </location>
</feature>
<reference evidence="3" key="1">
    <citation type="journal article" date="2007" name="PLoS ONE">
        <title>The first genome sequence of an elite grapevine cultivar (Pinot noir Vitis vinifera L.): coping with a highly heterozygous genome.</title>
        <authorList>
            <person name="Velasco R."/>
            <person name="Zharkikh A."/>
            <person name="Troggio M."/>
            <person name="Cartwright D.A."/>
            <person name="Cestaro A."/>
            <person name="Pruss D."/>
            <person name="Pindo M."/>
            <person name="FitzGerald L.M."/>
            <person name="Vezzulli S."/>
            <person name="Reid J."/>
            <person name="Malacarne G."/>
            <person name="Iliev D."/>
            <person name="Coppola G."/>
            <person name="Wardell B."/>
            <person name="Micheletti D."/>
            <person name="Macalma T."/>
            <person name="Facci M."/>
            <person name="Mitchell J.T."/>
            <person name="Perazzolli M."/>
            <person name="Eldredge G."/>
            <person name="Gatto P."/>
            <person name="Oyzerski R."/>
            <person name="Moretto M."/>
            <person name="Gutin N."/>
            <person name="Stefanini M."/>
            <person name="Chen Y."/>
            <person name="Segala C."/>
            <person name="Davenport C."/>
            <person name="Dematte L."/>
            <person name="Mraz A."/>
            <person name="Battilana J."/>
            <person name="Stormo K."/>
            <person name="Costa F."/>
            <person name="Tao Q."/>
            <person name="Si-Ammour A."/>
            <person name="Harkins T."/>
            <person name="Lackey A."/>
            <person name="Perbost C."/>
            <person name="Taillon B."/>
            <person name="Stella A."/>
            <person name="Solovyev V."/>
            <person name="Fawcett J.A."/>
            <person name="Sterck L."/>
            <person name="Vandepoele K."/>
            <person name="Grando S.M."/>
            <person name="Toppo S."/>
            <person name="Moser C."/>
            <person name="Lanchbury J."/>
            <person name="Bogden R."/>
            <person name="Skolnick M."/>
            <person name="Sgaramella V."/>
            <person name="Bhatnagar S.K."/>
            <person name="Fontana P."/>
            <person name="Gutin A."/>
            <person name="Van de Peer Y."/>
            <person name="Salamini F."/>
            <person name="Viola R."/>
        </authorList>
    </citation>
    <scope>NUCLEOTIDE SEQUENCE</scope>
</reference>
<protein>
    <submittedName>
        <fullName evidence="3">Uncharacterized protein</fullName>
    </submittedName>
</protein>
<feature type="compositionally biased region" description="Pro residues" evidence="2">
    <location>
        <begin position="109"/>
        <end position="143"/>
    </location>
</feature>
<evidence type="ECO:0000256" key="2">
    <source>
        <dbReference type="SAM" id="MobiDB-lite"/>
    </source>
</evidence>
<dbReference type="EMBL" id="AM432076">
    <property type="protein sequence ID" value="CAN62699.1"/>
    <property type="molecule type" value="Genomic_DNA"/>
</dbReference>
<accession>A5AQA8</accession>
<evidence type="ECO:0000313" key="3">
    <source>
        <dbReference type="EMBL" id="CAN62699.1"/>
    </source>
</evidence>
<sequence length="174" mass="18605">MALSSLLSLIHALQQWQLWFCYISWQSKEAEQKISLQDLIQDAENELRFEELSILKSGLKLKTIWSESHFHSKLNTYLNTVLKAQRKGSKSIGATGTSSAQSASTPAPAAIPTPAPAPIPTPAPAPIVTPAPAPIATPAPAPNPTAAAEAPVNAQAPRSISTSEVATDRYGFYF</sequence>
<feature type="compositionally biased region" description="Low complexity" evidence="2">
    <location>
        <begin position="144"/>
        <end position="157"/>
    </location>
</feature>
<organism evidence="3">
    <name type="scientific">Vitis vinifera</name>
    <name type="common">Grape</name>
    <dbReference type="NCBI Taxonomy" id="29760"/>
    <lineage>
        <taxon>Eukaryota</taxon>
        <taxon>Viridiplantae</taxon>
        <taxon>Streptophyta</taxon>
        <taxon>Embryophyta</taxon>
        <taxon>Tracheophyta</taxon>
        <taxon>Spermatophyta</taxon>
        <taxon>Magnoliopsida</taxon>
        <taxon>eudicotyledons</taxon>
        <taxon>Gunneridae</taxon>
        <taxon>Pentapetalae</taxon>
        <taxon>rosids</taxon>
        <taxon>Vitales</taxon>
        <taxon>Vitaceae</taxon>
        <taxon>Viteae</taxon>
        <taxon>Vitis</taxon>
    </lineage>
</organism>
<feature type="region of interest" description="Disordered" evidence="2">
    <location>
        <begin position="89"/>
        <end position="161"/>
    </location>
</feature>
<proteinExistence type="predicted"/>
<feature type="coiled-coil region" evidence="1">
    <location>
        <begin position="26"/>
        <end position="53"/>
    </location>
</feature>
<evidence type="ECO:0000256" key="1">
    <source>
        <dbReference type="SAM" id="Coils"/>
    </source>
</evidence>
<name>A5AQA8_VITVI</name>